<organism evidence="3 4">
    <name type="scientific">Pararge aegeria aegeria</name>
    <dbReference type="NCBI Taxonomy" id="348720"/>
    <lineage>
        <taxon>Eukaryota</taxon>
        <taxon>Metazoa</taxon>
        <taxon>Ecdysozoa</taxon>
        <taxon>Arthropoda</taxon>
        <taxon>Hexapoda</taxon>
        <taxon>Insecta</taxon>
        <taxon>Pterygota</taxon>
        <taxon>Neoptera</taxon>
        <taxon>Endopterygota</taxon>
        <taxon>Lepidoptera</taxon>
        <taxon>Glossata</taxon>
        <taxon>Ditrysia</taxon>
        <taxon>Papilionoidea</taxon>
        <taxon>Nymphalidae</taxon>
        <taxon>Satyrinae</taxon>
        <taxon>Satyrini</taxon>
        <taxon>Parargina</taxon>
        <taxon>Pararge</taxon>
    </lineage>
</organism>
<evidence type="ECO:0000313" key="4">
    <source>
        <dbReference type="Proteomes" id="UP000838756"/>
    </source>
</evidence>
<evidence type="ECO:0000313" key="3">
    <source>
        <dbReference type="EMBL" id="CAH2243001.1"/>
    </source>
</evidence>
<accession>A0A8S4RZN3</accession>
<dbReference type="EMBL" id="CAKXAJ010025710">
    <property type="protein sequence ID" value="CAH2243001.1"/>
    <property type="molecule type" value="Genomic_DNA"/>
</dbReference>
<keyword evidence="2" id="KW-0732">Signal</keyword>
<keyword evidence="4" id="KW-1185">Reference proteome</keyword>
<feature type="chain" id="PRO_5035717825" evidence="2">
    <location>
        <begin position="22"/>
        <end position="118"/>
    </location>
</feature>
<proteinExistence type="predicted"/>
<name>A0A8S4RZN3_9NEOP</name>
<comment type="caution">
    <text evidence="3">The sequence shown here is derived from an EMBL/GenBank/DDBJ whole genome shotgun (WGS) entry which is preliminary data.</text>
</comment>
<protein>
    <submittedName>
        <fullName evidence="3">Jg19444 protein</fullName>
    </submittedName>
</protein>
<dbReference type="Proteomes" id="UP000838756">
    <property type="component" value="Unassembled WGS sequence"/>
</dbReference>
<sequence length="118" mass="13073">MMLLCSLNFIIASSILGFVSSDDLKNESRQPRIFTFNADSEDVEVGFDFSIPFLKIPFKKTINAVAQFGFPGISIPKINLNPMALMLGGLLIISTSIFAPLLNKATAWHHLDRNSRSK</sequence>
<feature type="transmembrane region" description="Helical" evidence="1">
    <location>
        <begin position="83"/>
        <end position="103"/>
    </location>
</feature>
<keyword evidence="1" id="KW-0472">Membrane</keyword>
<dbReference type="AlphaFoldDB" id="A0A8S4RZN3"/>
<dbReference type="OrthoDB" id="6436512at2759"/>
<evidence type="ECO:0000256" key="2">
    <source>
        <dbReference type="SAM" id="SignalP"/>
    </source>
</evidence>
<feature type="signal peptide" evidence="2">
    <location>
        <begin position="1"/>
        <end position="21"/>
    </location>
</feature>
<evidence type="ECO:0000256" key="1">
    <source>
        <dbReference type="SAM" id="Phobius"/>
    </source>
</evidence>
<keyword evidence="1" id="KW-0812">Transmembrane</keyword>
<reference evidence="3" key="1">
    <citation type="submission" date="2022-03" db="EMBL/GenBank/DDBJ databases">
        <authorList>
            <person name="Lindestad O."/>
        </authorList>
    </citation>
    <scope>NUCLEOTIDE SEQUENCE</scope>
</reference>
<keyword evidence="1" id="KW-1133">Transmembrane helix</keyword>
<gene>
    <name evidence="3" type="primary">jg19444</name>
    <name evidence="3" type="ORF">PAEG_LOCUS19214</name>
</gene>